<evidence type="ECO:0000313" key="1">
    <source>
        <dbReference type="EMBL" id="NVN39017.1"/>
    </source>
</evidence>
<protein>
    <submittedName>
        <fullName evidence="1">Uncharacterized protein</fullName>
    </submittedName>
</protein>
<sequence>MCRRTLDWSRLDPVIISLDRRGASVRSIADATGVSARSVKAARARLGLTARRPGAPTLVSRLLERAGGEGMGHAA</sequence>
<dbReference type="Proteomes" id="UP000585665">
    <property type="component" value="Unassembled WGS sequence"/>
</dbReference>
<organism evidence="1 2">
    <name type="scientific">Ameyamaea chiangmaiensis</name>
    <dbReference type="NCBI Taxonomy" id="442969"/>
    <lineage>
        <taxon>Bacteria</taxon>
        <taxon>Pseudomonadati</taxon>
        <taxon>Pseudomonadota</taxon>
        <taxon>Alphaproteobacteria</taxon>
        <taxon>Acetobacterales</taxon>
        <taxon>Acetobacteraceae</taxon>
        <taxon>Ameyamaea</taxon>
    </lineage>
</organism>
<keyword evidence="2" id="KW-1185">Reference proteome</keyword>
<comment type="caution">
    <text evidence="1">The sequence shown here is derived from an EMBL/GenBank/DDBJ whole genome shotgun (WGS) entry which is preliminary data.</text>
</comment>
<accession>A0A850P2X3</accession>
<reference evidence="1 2" key="1">
    <citation type="submission" date="2020-06" db="EMBL/GenBank/DDBJ databases">
        <title>Description of novel acetic acid bacteria.</title>
        <authorList>
            <person name="Sombolestani A."/>
        </authorList>
    </citation>
    <scope>NUCLEOTIDE SEQUENCE [LARGE SCALE GENOMIC DNA]</scope>
    <source>
        <strain evidence="1 2">LMG 27010</strain>
    </source>
</reference>
<dbReference type="AlphaFoldDB" id="A0A850P2X3"/>
<proteinExistence type="predicted"/>
<dbReference type="RefSeq" id="WP_176612040.1">
    <property type="nucleotide sequence ID" value="NZ_JABXXR010000001.1"/>
</dbReference>
<name>A0A850P2X3_9PROT</name>
<dbReference type="EMBL" id="JABXXR010000001">
    <property type="protein sequence ID" value="NVN39017.1"/>
    <property type="molecule type" value="Genomic_DNA"/>
</dbReference>
<evidence type="ECO:0000313" key="2">
    <source>
        <dbReference type="Proteomes" id="UP000585665"/>
    </source>
</evidence>
<gene>
    <name evidence="1" type="ORF">HUK82_00355</name>
</gene>